<keyword evidence="4" id="KW-0408">Iron</keyword>
<proteinExistence type="inferred from homology"/>
<dbReference type="InterPro" id="IPR050364">
    <property type="entry name" value="Cytochrome_P450_fung"/>
</dbReference>
<dbReference type="InterPro" id="IPR036396">
    <property type="entry name" value="Cyt_P450_sf"/>
</dbReference>
<keyword evidence="7" id="KW-1185">Reference proteome</keyword>
<keyword evidence="5" id="KW-0472">Membrane</keyword>
<keyword evidence="5" id="KW-1133">Transmembrane helix</keyword>
<dbReference type="Pfam" id="PF00067">
    <property type="entry name" value="p450"/>
    <property type="match status" value="1"/>
</dbReference>
<evidence type="ECO:0000256" key="5">
    <source>
        <dbReference type="SAM" id="Phobius"/>
    </source>
</evidence>
<keyword evidence="2" id="KW-0479">Metal-binding</keyword>
<protein>
    <submittedName>
        <fullName evidence="6">Cytochrome P450</fullName>
    </submittedName>
</protein>
<dbReference type="InterPro" id="IPR001128">
    <property type="entry name" value="Cyt_P450"/>
</dbReference>
<dbReference type="EMBL" id="JAQQWL010000011">
    <property type="protein sequence ID" value="KAK8050346.1"/>
    <property type="molecule type" value="Genomic_DNA"/>
</dbReference>
<dbReference type="Proteomes" id="UP001480595">
    <property type="component" value="Unassembled WGS sequence"/>
</dbReference>
<keyword evidence="5" id="KW-0812">Transmembrane</keyword>
<evidence type="ECO:0000313" key="7">
    <source>
        <dbReference type="Proteomes" id="UP001480595"/>
    </source>
</evidence>
<gene>
    <name evidence="6" type="ORF">PG994_012076</name>
</gene>
<dbReference type="PANTHER" id="PTHR46300">
    <property type="entry name" value="P450, PUTATIVE (EUROFUNG)-RELATED-RELATED"/>
    <property type="match status" value="1"/>
</dbReference>
<dbReference type="RefSeq" id="XP_066712595.1">
    <property type="nucleotide sequence ID" value="XM_066863485.1"/>
</dbReference>
<dbReference type="SUPFAM" id="SSF48264">
    <property type="entry name" value="Cytochrome P450"/>
    <property type="match status" value="1"/>
</dbReference>
<evidence type="ECO:0000313" key="6">
    <source>
        <dbReference type="EMBL" id="KAK8050346.1"/>
    </source>
</evidence>
<keyword evidence="3" id="KW-0560">Oxidoreductase</keyword>
<reference evidence="6 7" key="1">
    <citation type="submission" date="2023-01" db="EMBL/GenBank/DDBJ databases">
        <title>Analysis of 21 Apiospora genomes using comparative genomics revels a genus with tremendous synthesis potential of carbohydrate active enzymes and secondary metabolites.</title>
        <authorList>
            <person name="Sorensen T."/>
        </authorList>
    </citation>
    <scope>NUCLEOTIDE SEQUENCE [LARGE SCALE GENOMIC DNA]</scope>
    <source>
        <strain evidence="6 7">CBS 135458</strain>
    </source>
</reference>
<dbReference type="Gene3D" id="1.10.630.10">
    <property type="entry name" value="Cytochrome P450"/>
    <property type="match status" value="1"/>
</dbReference>
<dbReference type="PANTHER" id="PTHR46300:SF9">
    <property type="entry name" value="P450, PUTATIVE-RELATED"/>
    <property type="match status" value="1"/>
</dbReference>
<name>A0ABR1TWW7_9PEZI</name>
<comment type="similarity">
    <text evidence="1">Belongs to the cytochrome P450 family.</text>
</comment>
<dbReference type="PRINTS" id="PR00463">
    <property type="entry name" value="EP450I"/>
</dbReference>
<evidence type="ECO:0000256" key="4">
    <source>
        <dbReference type="ARBA" id="ARBA00023004"/>
    </source>
</evidence>
<organism evidence="6 7">
    <name type="scientific">Apiospora phragmitis</name>
    <dbReference type="NCBI Taxonomy" id="2905665"/>
    <lineage>
        <taxon>Eukaryota</taxon>
        <taxon>Fungi</taxon>
        <taxon>Dikarya</taxon>
        <taxon>Ascomycota</taxon>
        <taxon>Pezizomycotina</taxon>
        <taxon>Sordariomycetes</taxon>
        <taxon>Xylariomycetidae</taxon>
        <taxon>Amphisphaeriales</taxon>
        <taxon>Apiosporaceae</taxon>
        <taxon>Apiospora</taxon>
    </lineage>
</organism>
<evidence type="ECO:0000256" key="3">
    <source>
        <dbReference type="ARBA" id="ARBA00023002"/>
    </source>
</evidence>
<dbReference type="PRINTS" id="PR00385">
    <property type="entry name" value="P450"/>
</dbReference>
<feature type="transmembrane region" description="Helical" evidence="5">
    <location>
        <begin position="12"/>
        <end position="36"/>
    </location>
</feature>
<comment type="caution">
    <text evidence="6">The sequence shown here is derived from an EMBL/GenBank/DDBJ whole genome shotgun (WGS) entry which is preliminary data.</text>
</comment>
<accession>A0ABR1TWW7</accession>
<dbReference type="GeneID" id="92096548"/>
<sequence length="560" mass="63743">MSSEFSFLGQWFGIFTYLGHHVLLHVLALLVVYIFANEIVRSRRRIPGLKGPNGWPIIGNLREVRVDAAQKYRDWAETYGDVYQVQMGDIPVVVANSPAAVKALWITNSQALSSRPQTYTFHKVASGISGFTIGTSPYDESLKRRKKGAAMALNRPAIQSYIPYLDLETKDFVKDLFSYGKGGTAAIDPLPMVQRLAMSLACTINWGIRMRSHEDDLFKEIVEVEEEMNRFRSTQSNLQDYIPLLRLKPFNSQSAKARQMKARRARFMKQFDDELRDKIARGTNEPCIQASVITFKEDKLNETELNSISLSMISGGFETVSNTVGFSLGFLAQRPDIQERAFEEICKFQEVSPGNSPDPLCDAGDDQRCMYIVALAKEALRYFTIIPLVLPRESIRDINYEGVVIPKGTTFYMNAWACNYHRDLWHDPEVFRPERWLEQPDATLYTFGLGYRMCSAHMLAQRQLYLILMRTLSSFRLEPHGVVDCDPRTSKRDPSDLIMSARPYKILCIPGTARDWHAQSPMSTSRSLLLLHRTRGPVGRRMPRTLAVAFPPAPTQFILQ</sequence>
<evidence type="ECO:0000256" key="1">
    <source>
        <dbReference type="ARBA" id="ARBA00010617"/>
    </source>
</evidence>
<dbReference type="InterPro" id="IPR002401">
    <property type="entry name" value="Cyt_P450_E_grp-I"/>
</dbReference>
<evidence type="ECO:0000256" key="2">
    <source>
        <dbReference type="ARBA" id="ARBA00022723"/>
    </source>
</evidence>